<protein>
    <submittedName>
        <fullName evidence="1">Uncharacterized protein</fullName>
    </submittedName>
</protein>
<dbReference type="EMBL" id="PNYB01000006">
    <property type="protein sequence ID" value="PMS25705.1"/>
    <property type="molecule type" value="Genomic_DNA"/>
</dbReference>
<reference evidence="1 2" key="1">
    <citation type="submission" date="2018-01" db="EMBL/GenBank/DDBJ databases">
        <title>Whole genome analyses suggest that Burkholderia sensu lato contains two further novel genera in the rhizoxinica-symbiotica group Mycetohabitans gen. nov., and Trinickia gen. nov.: implications for the evolution of diazotrophy and nodulation in the Burkholderiaceae.</title>
        <authorList>
            <person name="Estrada-de los Santos P."/>
            <person name="Palmer M."/>
            <person name="Chavez-Ramirez B."/>
            <person name="Beukes C."/>
            <person name="Steenkamp E.T."/>
            <person name="Hirsch A.M."/>
            <person name="Manyaka P."/>
            <person name="Maluk M."/>
            <person name="Lafos M."/>
            <person name="Crook M."/>
            <person name="Gross E."/>
            <person name="Simon M.F."/>
            <person name="Bueno dos Reis Junior F."/>
            <person name="Poole P.S."/>
            <person name="Venter S.N."/>
            <person name="James E.K."/>
        </authorList>
    </citation>
    <scope>NUCLEOTIDE SEQUENCE [LARGE SCALE GENOMIC DNA]</scope>
    <source>
        <strain evidence="1 2">GP25-8</strain>
    </source>
</reference>
<dbReference type="Proteomes" id="UP000235347">
    <property type="component" value="Unassembled WGS sequence"/>
</dbReference>
<accession>A0A2N7W8I5</accession>
<name>A0A2N7W8I5_9BURK</name>
<gene>
    <name evidence="1" type="ORF">C0Z19_09070</name>
</gene>
<keyword evidence="2" id="KW-1185">Reference proteome</keyword>
<dbReference type="AlphaFoldDB" id="A0A2N7W8I5"/>
<comment type="caution">
    <text evidence="1">The sequence shown here is derived from an EMBL/GenBank/DDBJ whole genome shotgun (WGS) entry which is preliminary data.</text>
</comment>
<proteinExistence type="predicted"/>
<evidence type="ECO:0000313" key="1">
    <source>
        <dbReference type="EMBL" id="PMS25705.1"/>
    </source>
</evidence>
<organism evidence="1 2">
    <name type="scientific">Trinickia soli</name>
    <dbReference type="NCBI Taxonomy" id="380675"/>
    <lineage>
        <taxon>Bacteria</taxon>
        <taxon>Pseudomonadati</taxon>
        <taxon>Pseudomonadota</taxon>
        <taxon>Betaproteobacteria</taxon>
        <taxon>Burkholderiales</taxon>
        <taxon>Burkholderiaceae</taxon>
        <taxon>Trinickia</taxon>
    </lineage>
</organism>
<sequence>MRAARWRGAGDAPRAQRQFGGPLKCEKEYNVADAQIGASASHHIHLTQETPGVVPVTFRGGAKPCR</sequence>
<evidence type="ECO:0000313" key="2">
    <source>
        <dbReference type="Proteomes" id="UP000235347"/>
    </source>
</evidence>